<evidence type="ECO:0000256" key="2">
    <source>
        <dbReference type="ARBA" id="ARBA00023043"/>
    </source>
</evidence>
<dbReference type="PANTHER" id="PTHR24186:SF50">
    <property type="entry name" value="ANKYRIN REPEAT-CONTAINING PROTEIN ITN1-LIKE ISOFORM X1"/>
    <property type="match status" value="1"/>
</dbReference>
<feature type="region of interest" description="Disordered" evidence="4">
    <location>
        <begin position="107"/>
        <end position="129"/>
    </location>
</feature>
<dbReference type="PROSITE" id="PS50088">
    <property type="entry name" value="ANK_REPEAT"/>
    <property type="match status" value="1"/>
</dbReference>
<proteinExistence type="predicted"/>
<evidence type="ECO:0000313" key="5">
    <source>
        <dbReference type="EMBL" id="RVW25494.1"/>
    </source>
</evidence>
<dbReference type="Pfam" id="PF00023">
    <property type="entry name" value="Ank"/>
    <property type="match status" value="1"/>
</dbReference>
<feature type="non-terminal residue" evidence="5">
    <location>
        <position position="129"/>
    </location>
</feature>
<dbReference type="PROSITE" id="PS50297">
    <property type="entry name" value="ANK_REP_REGION"/>
    <property type="match status" value="1"/>
</dbReference>
<dbReference type="Proteomes" id="UP000288805">
    <property type="component" value="Unassembled WGS sequence"/>
</dbReference>
<dbReference type="InterPro" id="IPR036770">
    <property type="entry name" value="Ankyrin_rpt-contain_sf"/>
</dbReference>
<reference evidence="5 6" key="1">
    <citation type="journal article" date="2018" name="PLoS Genet.">
        <title>Population sequencing reveals clonal diversity and ancestral inbreeding in the grapevine cultivar Chardonnay.</title>
        <authorList>
            <person name="Roach M.J."/>
            <person name="Johnson D.L."/>
            <person name="Bohlmann J."/>
            <person name="van Vuuren H.J."/>
            <person name="Jones S.J."/>
            <person name="Pretorius I.S."/>
            <person name="Schmidt S.A."/>
            <person name="Borneman A.R."/>
        </authorList>
    </citation>
    <scope>NUCLEOTIDE SEQUENCE [LARGE SCALE GENOMIC DNA]</scope>
    <source>
        <strain evidence="6">cv. Chardonnay</strain>
        <tissue evidence="5">Leaf</tissue>
    </source>
</reference>
<evidence type="ECO:0000256" key="4">
    <source>
        <dbReference type="SAM" id="MobiDB-lite"/>
    </source>
</evidence>
<sequence>MPELVNEKDSCGRSPLHYAAASGALALVDHLLQLKPSNGSFLDNNLATPAHMAAENGHLNTDEDGNTPLHLAAAKLHSSISHKCLSISHCNQIVEMNIVSNFWQLVSPSNEGNEGTDGNQAQATPNKTG</sequence>
<dbReference type="SUPFAM" id="SSF48403">
    <property type="entry name" value="Ankyrin repeat"/>
    <property type="match status" value="1"/>
</dbReference>
<dbReference type="Gene3D" id="1.25.40.20">
    <property type="entry name" value="Ankyrin repeat-containing domain"/>
    <property type="match status" value="1"/>
</dbReference>
<feature type="repeat" description="ANK" evidence="3">
    <location>
        <begin position="11"/>
        <end position="33"/>
    </location>
</feature>
<dbReference type="PANTHER" id="PTHR24186">
    <property type="entry name" value="PROTEIN PHOSPHATASE 1 REGULATORY SUBUNIT"/>
    <property type="match status" value="1"/>
</dbReference>
<dbReference type="InterPro" id="IPR002110">
    <property type="entry name" value="Ankyrin_rpt"/>
</dbReference>
<evidence type="ECO:0000256" key="3">
    <source>
        <dbReference type="PROSITE-ProRule" id="PRU00023"/>
    </source>
</evidence>
<dbReference type="AlphaFoldDB" id="A0A438CQK2"/>
<gene>
    <name evidence="5" type="ORF">CK203_105428</name>
</gene>
<keyword evidence="1" id="KW-0677">Repeat</keyword>
<organism evidence="5 6">
    <name type="scientific">Vitis vinifera</name>
    <name type="common">Grape</name>
    <dbReference type="NCBI Taxonomy" id="29760"/>
    <lineage>
        <taxon>Eukaryota</taxon>
        <taxon>Viridiplantae</taxon>
        <taxon>Streptophyta</taxon>
        <taxon>Embryophyta</taxon>
        <taxon>Tracheophyta</taxon>
        <taxon>Spermatophyta</taxon>
        <taxon>Magnoliopsida</taxon>
        <taxon>eudicotyledons</taxon>
        <taxon>Gunneridae</taxon>
        <taxon>Pentapetalae</taxon>
        <taxon>rosids</taxon>
        <taxon>Vitales</taxon>
        <taxon>Vitaceae</taxon>
        <taxon>Viteae</taxon>
        <taxon>Vitis</taxon>
    </lineage>
</organism>
<protein>
    <submittedName>
        <fullName evidence="5">Uncharacterized protein</fullName>
    </submittedName>
</protein>
<dbReference type="EMBL" id="QGNW01002087">
    <property type="protein sequence ID" value="RVW25494.1"/>
    <property type="molecule type" value="Genomic_DNA"/>
</dbReference>
<keyword evidence="2 3" id="KW-0040">ANK repeat</keyword>
<comment type="caution">
    <text evidence="5">The sequence shown here is derived from an EMBL/GenBank/DDBJ whole genome shotgun (WGS) entry which is preliminary data.</text>
</comment>
<evidence type="ECO:0000313" key="6">
    <source>
        <dbReference type="Proteomes" id="UP000288805"/>
    </source>
</evidence>
<dbReference type="SMART" id="SM00248">
    <property type="entry name" value="ANK"/>
    <property type="match status" value="2"/>
</dbReference>
<evidence type="ECO:0000256" key="1">
    <source>
        <dbReference type="ARBA" id="ARBA00022737"/>
    </source>
</evidence>
<dbReference type="Pfam" id="PF12796">
    <property type="entry name" value="Ank_2"/>
    <property type="match status" value="1"/>
</dbReference>
<accession>A0A438CQK2</accession>
<name>A0A438CQK2_VITVI</name>